<dbReference type="Proteomes" id="UP000035680">
    <property type="component" value="Unassembled WGS sequence"/>
</dbReference>
<dbReference type="AlphaFoldDB" id="A0A0K0FEC8"/>
<organism evidence="1 2">
    <name type="scientific">Strongyloides venezuelensis</name>
    <name type="common">Threadworm</name>
    <dbReference type="NCBI Taxonomy" id="75913"/>
    <lineage>
        <taxon>Eukaryota</taxon>
        <taxon>Metazoa</taxon>
        <taxon>Ecdysozoa</taxon>
        <taxon>Nematoda</taxon>
        <taxon>Chromadorea</taxon>
        <taxon>Rhabditida</taxon>
        <taxon>Tylenchina</taxon>
        <taxon>Panagrolaimomorpha</taxon>
        <taxon>Strongyloidoidea</taxon>
        <taxon>Strongyloididae</taxon>
        <taxon>Strongyloides</taxon>
    </lineage>
</organism>
<proteinExistence type="predicted"/>
<protein>
    <submittedName>
        <fullName evidence="2">ATS domain-containing protein</fullName>
    </submittedName>
</protein>
<accession>A0A0K0FEC8</accession>
<name>A0A0K0FEC8_STRVS</name>
<reference evidence="1" key="1">
    <citation type="submission" date="2014-07" db="EMBL/GenBank/DDBJ databases">
        <authorList>
            <person name="Martin A.A"/>
            <person name="De Silva N."/>
        </authorList>
    </citation>
    <scope>NUCLEOTIDE SEQUENCE</scope>
</reference>
<keyword evidence="1" id="KW-1185">Reference proteome</keyword>
<dbReference type="WBParaSite" id="SVE_0720600.1">
    <property type="protein sequence ID" value="SVE_0720600.1"/>
    <property type="gene ID" value="SVE_0720600"/>
</dbReference>
<sequence length="108" mass="12839">MENLCTYQNVRNRFCVYVDNSSVENSDVENRDVENIIHDDTETALYKKYKDLFKDSQYYNDIFRIIMNIKNGLSTNNYASSVDERPPYLISPEYQIKHKHVSQYSPKI</sequence>
<evidence type="ECO:0000313" key="1">
    <source>
        <dbReference type="Proteomes" id="UP000035680"/>
    </source>
</evidence>
<evidence type="ECO:0000313" key="2">
    <source>
        <dbReference type="WBParaSite" id="SVE_0720600.1"/>
    </source>
</evidence>
<reference evidence="2" key="2">
    <citation type="submission" date="2015-08" db="UniProtKB">
        <authorList>
            <consortium name="WormBaseParasite"/>
        </authorList>
    </citation>
    <scope>IDENTIFICATION</scope>
</reference>